<accession>V5SGT9</accession>
<gene>
    <name evidence="1" type="ORF">W911_07865</name>
</gene>
<dbReference type="HOGENOM" id="CLU_2167511_0_0_5"/>
<dbReference type="Proteomes" id="UP000018542">
    <property type="component" value="Chromosome"/>
</dbReference>
<dbReference type="EMBL" id="CP006912">
    <property type="protein sequence ID" value="AHB50091.1"/>
    <property type="molecule type" value="Genomic_DNA"/>
</dbReference>
<dbReference type="AlphaFoldDB" id="V5SGT9"/>
<evidence type="ECO:0000313" key="2">
    <source>
        <dbReference type="Proteomes" id="UP000018542"/>
    </source>
</evidence>
<sequence>MAGGRRWGDAAVAFALGLVVTIGLWGGLAVAAEDAPRAPGDGPWRMILQDQLKKEKGCDLKEVLSYQEIPLGDEIMIEGRVSCIDDRAFDFTRSRKHQKFRIELCEPVVC</sequence>
<dbReference type="KEGG" id="hni:W911_07865"/>
<dbReference type="OrthoDB" id="7933775at2"/>
<organism evidence="1 2">
    <name type="scientific">Hyphomicrobium nitrativorans NL23</name>
    <dbReference type="NCBI Taxonomy" id="1029756"/>
    <lineage>
        <taxon>Bacteria</taxon>
        <taxon>Pseudomonadati</taxon>
        <taxon>Pseudomonadota</taxon>
        <taxon>Alphaproteobacteria</taxon>
        <taxon>Hyphomicrobiales</taxon>
        <taxon>Hyphomicrobiaceae</taxon>
        <taxon>Hyphomicrobium</taxon>
    </lineage>
</organism>
<proteinExistence type="predicted"/>
<evidence type="ECO:0000313" key="1">
    <source>
        <dbReference type="EMBL" id="AHB50091.1"/>
    </source>
</evidence>
<reference evidence="1 2" key="1">
    <citation type="journal article" date="2014" name="Genome Announc.">
        <title>Complete Genome Sequence of Hyphomicrobium nitrativorans Strain NL23, a Denitrifying Bacterium Isolated from Biofilm of a Methanol-Fed Denitrification System Treating Seawater at the Montreal Biodome.</title>
        <authorList>
            <person name="Martineau C."/>
            <person name="Villeneuve C."/>
            <person name="Mauffrey F."/>
            <person name="Villemur R."/>
        </authorList>
    </citation>
    <scope>NUCLEOTIDE SEQUENCE [LARGE SCALE GENOMIC DNA]</scope>
    <source>
        <strain evidence="1">NL23</strain>
    </source>
</reference>
<protein>
    <submittedName>
        <fullName evidence="1">Uncharacterized protein</fullName>
    </submittedName>
</protein>
<keyword evidence="2" id="KW-1185">Reference proteome</keyword>
<name>V5SGT9_9HYPH</name>
<dbReference type="RefSeq" id="WP_023786956.1">
    <property type="nucleotide sequence ID" value="NC_022997.1"/>
</dbReference>
<dbReference type="PATRIC" id="fig|1029756.8.peg.1644"/>
<dbReference type="STRING" id="1029756.W911_07865"/>